<gene>
    <name evidence="5" type="ORF">C5Q98_00290</name>
</gene>
<organism evidence="5 6">
    <name type="scientific">Fastidiosipila sanguinis</name>
    <dbReference type="NCBI Taxonomy" id="236753"/>
    <lineage>
        <taxon>Bacteria</taxon>
        <taxon>Bacillati</taxon>
        <taxon>Bacillota</taxon>
        <taxon>Clostridia</taxon>
        <taxon>Eubacteriales</taxon>
        <taxon>Oscillospiraceae</taxon>
        <taxon>Fastidiosipila</taxon>
    </lineage>
</organism>
<evidence type="ECO:0000256" key="3">
    <source>
        <dbReference type="ARBA" id="ARBA00023235"/>
    </source>
</evidence>
<dbReference type="Pfam" id="PF07221">
    <property type="entry name" value="GlcNAc_2-epim"/>
    <property type="match status" value="1"/>
</dbReference>
<reference evidence="6" key="1">
    <citation type="submission" date="2018-02" db="EMBL/GenBank/DDBJ databases">
        <authorList>
            <person name="Holder M.E."/>
            <person name="Ajami N.J."/>
            <person name="Petrosino J.F."/>
        </authorList>
    </citation>
    <scope>NUCLEOTIDE SEQUENCE [LARGE SCALE GENOMIC DNA]</scope>
    <source>
        <strain evidence="6">CCUG 47711</strain>
    </source>
</reference>
<proteinExistence type="inferred from homology"/>
<dbReference type="InterPro" id="IPR012341">
    <property type="entry name" value="6hp_glycosidase-like_sf"/>
</dbReference>
<dbReference type="GO" id="GO:0005975">
    <property type="term" value="P:carbohydrate metabolic process"/>
    <property type="evidence" value="ECO:0007669"/>
    <property type="project" value="InterPro"/>
</dbReference>
<protein>
    <recommendedName>
        <fullName evidence="4">Cellobiose 2-epimerase</fullName>
        <shortName evidence="4">CE</shortName>
        <ecNumber evidence="4">5.1.3.11</ecNumber>
    </recommendedName>
</protein>
<dbReference type="EMBL" id="CP027226">
    <property type="protein sequence ID" value="AVM41761.1"/>
    <property type="molecule type" value="Genomic_DNA"/>
</dbReference>
<sequence length="413" mass="48488">MKDNINNKLNEFARELDDHLRSKIAKFWGSLVDQDYGGFYGFVDFDLNVERESIKGCILNSRILWFFSSLAELYKDNADYKAEVEQYLDLAKVAYDFLKDKFWDKENDGVYWSVEYNGKPSDSSKHCYNQAFAIYGLVKYYEVTQDDEVLELANKLFWIIENKCRDKDGYLEQFSSDFTAISNDKLSENGVIAERTMNTLLHVFEAYTELYRVTQQEAVEQKLLEIIAIIESKIFNSEKSRQEVFFDKDYKPIIDLHSFGHDIETSWLLEYGLKVLNRDETKYDFSESQKIVDNLAEKTYELAFDGASLANESENGVVDTSRIWWVQAEACLGFFNKWQRNESDIKYLDASLAIWEFIKKNVVDSRPGSEWFWLTDENGQAVPDKPIVEPWKCPYHNGRMCIEIIKRVKEREE</sequence>
<dbReference type="AlphaFoldDB" id="A0A2S0KL67"/>
<comment type="similarity">
    <text evidence="2">Belongs to the N-acylglucosamine 2-epimerase family.</text>
</comment>
<keyword evidence="3 4" id="KW-0413">Isomerase</keyword>
<comment type="catalytic activity">
    <reaction evidence="1 4">
        <text>D-cellobiose = beta-D-glucosyl-(1-&gt;4)-D-mannopyranose</text>
        <dbReference type="Rhea" id="RHEA:23384"/>
        <dbReference type="ChEBI" id="CHEBI:17057"/>
        <dbReference type="ChEBI" id="CHEBI:47931"/>
        <dbReference type="EC" id="5.1.3.11"/>
    </reaction>
</comment>
<dbReference type="Proteomes" id="UP000237947">
    <property type="component" value="Chromosome"/>
</dbReference>
<dbReference type="InterPro" id="IPR008928">
    <property type="entry name" value="6-hairpin_glycosidase_sf"/>
</dbReference>
<dbReference type="InterPro" id="IPR010819">
    <property type="entry name" value="AGE/CE"/>
</dbReference>
<dbReference type="SUPFAM" id="SSF48208">
    <property type="entry name" value="Six-hairpin glycosidases"/>
    <property type="match status" value="1"/>
</dbReference>
<comment type="function">
    <text evidence="4">Catalyzes the reversible epimerization of cellobiose to 4-O-beta-D-glucopyranosyl-D-mannose (Glc-Man).</text>
</comment>
<dbReference type="EC" id="5.1.3.11" evidence="4"/>
<dbReference type="HAMAP" id="MF_00929">
    <property type="entry name" value="Cellobiose_2_epim"/>
    <property type="match status" value="1"/>
</dbReference>
<dbReference type="KEGG" id="fsa:C5Q98_00290"/>
<dbReference type="PANTHER" id="PTHR15108">
    <property type="entry name" value="N-ACYLGLUCOSAMINE-2-EPIMERASE"/>
    <property type="match status" value="1"/>
</dbReference>
<dbReference type="GO" id="GO:0047736">
    <property type="term" value="F:cellobiose epimerase activity"/>
    <property type="evidence" value="ECO:0007669"/>
    <property type="project" value="UniProtKB-UniRule"/>
</dbReference>
<dbReference type="InterPro" id="IPR028584">
    <property type="entry name" value="Cellobiose_2_epim"/>
</dbReference>
<evidence type="ECO:0000256" key="2">
    <source>
        <dbReference type="ARBA" id="ARBA00008558"/>
    </source>
</evidence>
<evidence type="ECO:0000256" key="1">
    <source>
        <dbReference type="ARBA" id="ARBA00001470"/>
    </source>
</evidence>
<evidence type="ECO:0000256" key="4">
    <source>
        <dbReference type="HAMAP-Rule" id="MF_00929"/>
    </source>
</evidence>
<dbReference type="RefSeq" id="WP_106011749.1">
    <property type="nucleotide sequence ID" value="NZ_CP027226.1"/>
</dbReference>
<evidence type="ECO:0000313" key="5">
    <source>
        <dbReference type="EMBL" id="AVM41761.1"/>
    </source>
</evidence>
<comment type="similarity">
    <text evidence="4">Belongs to the cellobiose 2-epimerase family.</text>
</comment>
<accession>A0A2S0KL67</accession>
<keyword evidence="6" id="KW-1185">Reference proteome</keyword>
<dbReference type="OrthoDB" id="5141876at2"/>
<evidence type="ECO:0000313" key="6">
    <source>
        <dbReference type="Proteomes" id="UP000237947"/>
    </source>
</evidence>
<dbReference type="Gene3D" id="1.50.10.10">
    <property type="match status" value="1"/>
</dbReference>
<name>A0A2S0KL67_9FIRM</name>